<evidence type="ECO:0000259" key="7">
    <source>
        <dbReference type="Pfam" id="PF01555"/>
    </source>
</evidence>
<keyword evidence="4 8" id="KW-0808">Transferase</keyword>
<evidence type="ECO:0000256" key="2">
    <source>
        <dbReference type="ARBA" id="ARBA00011900"/>
    </source>
</evidence>
<dbReference type="EC" id="2.1.1.72" evidence="2"/>
<reference evidence="8 9" key="1">
    <citation type="submission" date="2018-12" db="EMBL/GenBank/DDBJ databases">
        <authorList>
            <consortium name="Pathogen Informatics"/>
        </authorList>
    </citation>
    <scope>NUCLEOTIDE SEQUENCE [LARGE SCALE GENOMIC DNA]</scope>
    <source>
        <strain evidence="8 9">NCTC10297</strain>
    </source>
</reference>
<dbReference type="EMBL" id="LR134343">
    <property type="protein sequence ID" value="VEG13163.1"/>
    <property type="molecule type" value="Genomic_DNA"/>
</dbReference>
<dbReference type="InterPro" id="IPR002941">
    <property type="entry name" value="DNA_methylase_N4/N6"/>
</dbReference>
<keyword evidence="3 8" id="KW-0489">Methyltransferase</keyword>
<dbReference type="SUPFAM" id="SSF53335">
    <property type="entry name" value="S-adenosyl-L-methionine-dependent methyltransferases"/>
    <property type="match status" value="1"/>
</dbReference>
<keyword evidence="5" id="KW-0949">S-adenosyl-L-methionine</keyword>
<comment type="catalytic activity">
    <reaction evidence="6">
        <text>a 2'-deoxyadenosine in DNA + S-adenosyl-L-methionine = an N(6)-methyl-2'-deoxyadenosine in DNA + S-adenosyl-L-homocysteine + H(+)</text>
        <dbReference type="Rhea" id="RHEA:15197"/>
        <dbReference type="Rhea" id="RHEA-COMP:12418"/>
        <dbReference type="Rhea" id="RHEA-COMP:12419"/>
        <dbReference type="ChEBI" id="CHEBI:15378"/>
        <dbReference type="ChEBI" id="CHEBI:57856"/>
        <dbReference type="ChEBI" id="CHEBI:59789"/>
        <dbReference type="ChEBI" id="CHEBI:90615"/>
        <dbReference type="ChEBI" id="CHEBI:90616"/>
        <dbReference type="EC" id="2.1.1.72"/>
    </reaction>
</comment>
<evidence type="ECO:0000313" key="8">
    <source>
        <dbReference type="EMBL" id="VEG13163.1"/>
    </source>
</evidence>
<dbReference type="PIRSF" id="PIRSF015855">
    <property type="entry name" value="TypeIII_Mtase_mKpnI"/>
    <property type="match status" value="1"/>
</dbReference>
<dbReference type="REBASE" id="288003">
    <property type="entry name" value="M.Mcu10297ORF1125P"/>
</dbReference>
<dbReference type="Proteomes" id="UP000274100">
    <property type="component" value="Chromosome"/>
</dbReference>
<comment type="similarity">
    <text evidence="1">Belongs to the N(4)/N(6)-methyltransferase family.</text>
</comment>
<gene>
    <name evidence="8" type="primary">mboIIM_1</name>
    <name evidence="8" type="ORF">NCTC10297_01125</name>
</gene>
<evidence type="ECO:0000313" key="9">
    <source>
        <dbReference type="Proteomes" id="UP000274100"/>
    </source>
</evidence>
<dbReference type="InterPro" id="IPR029063">
    <property type="entry name" value="SAM-dependent_MTases_sf"/>
</dbReference>
<dbReference type="Pfam" id="PF01555">
    <property type="entry name" value="N6_N4_Mtase"/>
    <property type="match status" value="1"/>
</dbReference>
<dbReference type="RefSeq" id="WP_259772307.1">
    <property type="nucleotide sequence ID" value="NZ_LR134343.1"/>
</dbReference>
<dbReference type="GO" id="GO:0003677">
    <property type="term" value="F:DNA binding"/>
    <property type="evidence" value="ECO:0007669"/>
    <property type="project" value="InterPro"/>
</dbReference>
<evidence type="ECO:0000256" key="5">
    <source>
        <dbReference type="ARBA" id="ARBA00022691"/>
    </source>
</evidence>
<dbReference type="InterPro" id="IPR002052">
    <property type="entry name" value="DNA_methylase_N6_adenine_CS"/>
</dbReference>
<evidence type="ECO:0000256" key="1">
    <source>
        <dbReference type="ARBA" id="ARBA00006594"/>
    </source>
</evidence>
<dbReference type="AlphaFoldDB" id="A0A3S4RL03"/>
<dbReference type="Gene3D" id="3.40.50.150">
    <property type="entry name" value="Vaccinia Virus protein VP39"/>
    <property type="match status" value="1"/>
</dbReference>
<dbReference type="KEGG" id="mcun:NCTC10297_01125"/>
<dbReference type="PRINTS" id="PR00506">
    <property type="entry name" value="D21N6MTFRASE"/>
</dbReference>
<name>A0A3S4RL03_9GAMM</name>
<dbReference type="PROSITE" id="PS00092">
    <property type="entry name" value="N6_MTASE"/>
    <property type="match status" value="1"/>
</dbReference>
<organism evidence="8 9">
    <name type="scientific">Moraxella cuniculi</name>
    <dbReference type="NCBI Taxonomy" id="34061"/>
    <lineage>
        <taxon>Bacteria</taxon>
        <taxon>Pseudomonadati</taxon>
        <taxon>Pseudomonadota</taxon>
        <taxon>Gammaproteobacteria</taxon>
        <taxon>Moraxellales</taxon>
        <taxon>Moraxellaceae</taxon>
        <taxon>Moraxella</taxon>
    </lineage>
</organism>
<feature type="domain" description="DNA methylase N-4/N-6" evidence="7">
    <location>
        <begin position="42"/>
        <end position="336"/>
    </location>
</feature>
<sequence>MPNPLNSQAFFDESGNLTQNLLIKGNNLLALHSLKDRLAGQVKLIYIDPPYNTGSDSFKYNDNFNHSSWLVFMKNRLEIAKELLRDDGVIFVSIDDNEQAYLKVLMDEVFGRENFVNNLIWEKKYAPQNDAKWFSDNHDHIICFAKNKENWRPNLLPRTDEMNARYKNPDNDPRGLWKAGDLLRKDEQISGLFTIVTPNGRICNPPKGTSWRTTKQGYEELVADNRIWFGKDGNNVPAIKRFLSEVKDGVTPLTIWKYTEVGHNQDAKKEVKEFDSKTVFDTPKPEKLLQRIIHIATNKNDIVLDFCLGSGTTCAVAHKMGRRWIGIEQMDYIEDITLTRLIHVLNGEQGGISKAVDWQGGGEFVYFELKKYNLYFMEKIQNAKTMGELDTVYNEMAKNAFFKFWFDKDDFQKAYKKDADNNQISLDERKEILINVLDENQLYLNYADMDDARFKVSDDEKALSKAFYGA</sequence>
<proteinExistence type="inferred from homology"/>
<evidence type="ECO:0000256" key="6">
    <source>
        <dbReference type="ARBA" id="ARBA00047942"/>
    </source>
</evidence>
<evidence type="ECO:0000256" key="3">
    <source>
        <dbReference type="ARBA" id="ARBA00022603"/>
    </source>
</evidence>
<evidence type="ECO:0000256" key="4">
    <source>
        <dbReference type="ARBA" id="ARBA00022679"/>
    </source>
</evidence>
<dbReference type="InterPro" id="IPR002295">
    <property type="entry name" value="N4/N6-MTase_EcoPI_Mod-like"/>
</dbReference>
<protein>
    <recommendedName>
        <fullName evidence="2">site-specific DNA-methyltransferase (adenine-specific)</fullName>
        <ecNumber evidence="2">2.1.1.72</ecNumber>
    </recommendedName>
</protein>
<dbReference type="GO" id="GO:0008170">
    <property type="term" value="F:N-methyltransferase activity"/>
    <property type="evidence" value="ECO:0007669"/>
    <property type="project" value="InterPro"/>
</dbReference>
<dbReference type="GO" id="GO:0032259">
    <property type="term" value="P:methylation"/>
    <property type="evidence" value="ECO:0007669"/>
    <property type="project" value="UniProtKB-KW"/>
</dbReference>
<accession>A0A3S4RL03</accession>
<dbReference type="GO" id="GO:0009007">
    <property type="term" value="F:site-specific DNA-methyltransferase (adenine-specific) activity"/>
    <property type="evidence" value="ECO:0007669"/>
    <property type="project" value="UniProtKB-EC"/>
</dbReference>